<dbReference type="HOGENOM" id="CLU_1555435_0_0_1"/>
<accession>A0A0D0C7R5</accession>
<sequence>MPPKKTRASNKKIVCVRSGCQFPYDGKDAFDHSKLYHSKNHTLNFHGKSVEVERRSDGKMQCPCNSDLRVRYDWQKVLAMCRQATHPAPNNSRWRDIEPQISVLTLSSLEQDSASTSGQQNAVGATYHIGPHASYPTANNHTLDSSMTAGTDVEGSRRIDQDYIEDSCEYLV</sequence>
<dbReference type="EMBL" id="KN834821">
    <property type="protein sequence ID" value="KIK53967.1"/>
    <property type="molecule type" value="Genomic_DNA"/>
</dbReference>
<dbReference type="OrthoDB" id="3055635at2759"/>
<reference evidence="1 2" key="1">
    <citation type="submission" date="2014-04" db="EMBL/GenBank/DDBJ databases">
        <title>Evolutionary Origins and Diversification of the Mycorrhizal Mutualists.</title>
        <authorList>
            <consortium name="DOE Joint Genome Institute"/>
            <consortium name="Mycorrhizal Genomics Consortium"/>
            <person name="Kohler A."/>
            <person name="Kuo A."/>
            <person name="Nagy L.G."/>
            <person name="Floudas D."/>
            <person name="Copeland A."/>
            <person name="Barry K.W."/>
            <person name="Cichocki N."/>
            <person name="Veneault-Fourrey C."/>
            <person name="LaButti K."/>
            <person name="Lindquist E.A."/>
            <person name="Lipzen A."/>
            <person name="Lundell T."/>
            <person name="Morin E."/>
            <person name="Murat C."/>
            <person name="Riley R."/>
            <person name="Ohm R."/>
            <person name="Sun H."/>
            <person name="Tunlid A."/>
            <person name="Henrissat B."/>
            <person name="Grigoriev I.V."/>
            <person name="Hibbett D.S."/>
            <person name="Martin F."/>
        </authorList>
    </citation>
    <scope>NUCLEOTIDE SEQUENCE [LARGE SCALE GENOMIC DNA]</scope>
    <source>
        <strain evidence="1 2">FD-317 M1</strain>
    </source>
</reference>
<name>A0A0D0C7R5_9AGAR</name>
<evidence type="ECO:0000313" key="2">
    <source>
        <dbReference type="Proteomes" id="UP000053593"/>
    </source>
</evidence>
<gene>
    <name evidence="1" type="ORF">GYMLUDRAFT_49046</name>
</gene>
<evidence type="ECO:0000313" key="1">
    <source>
        <dbReference type="EMBL" id="KIK53967.1"/>
    </source>
</evidence>
<dbReference type="AlphaFoldDB" id="A0A0D0C7R5"/>
<keyword evidence="2" id="KW-1185">Reference proteome</keyword>
<proteinExistence type="predicted"/>
<dbReference type="Proteomes" id="UP000053593">
    <property type="component" value="Unassembled WGS sequence"/>
</dbReference>
<organism evidence="1 2">
    <name type="scientific">Collybiopsis luxurians FD-317 M1</name>
    <dbReference type="NCBI Taxonomy" id="944289"/>
    <lineage>
        <taxon>Eukaryota</taxon>
        <taxon>Fungi</taxon>
        <taxon>Dikarya</taxon>
        <taxon>Basidiomycota</taxon>
        <taxon>Agaricomycotina</taxon>
        <taxon>Agaricomycetes</taxon>
        <taxon>Agaricomycetidae</taxon>
        <taxon>Agaricales</taxon>
        <taxon>Marasmiineae</taxon>
        <taxon>Omphalotaceae</taxon>
        <taxon>Collybiopsis</taxon>
        <taxon>Collybiopsis luxurians</taxon>
    </lineage>
</organism>
<protein>
    <submittedName>
        <fullName evidence="1">Uncharacterized protein</fullName>
    </submittedName>
</protein>